<dbReference type="Proteomes" id="UP001185015">
    <property type="component" value="Unassembled WGS sequence"/>
</dbReference>
<reference evidence="3 4" key="1">
    <citation type="submission" date="2023-07" db="EMBL/GenBank/DDBJ databases">
        <title>Genomic Encyclopedia of Type Strains, Phase IV (KMG-IV): sequencing the most valuable type-strain genomes for metagenomic binning, comparative biology and taxonomic classification.</title>
        <authorList>
            <person name="Goeker M."/>
        </authorList>
    </citation>
    <scope>NUCLEOTIDE SEQUENCE [LARGE SCALE GENOMIC DNA]</scope>
    <source>
        <strain evidence="3 4">DSM 17273</strain>
    </source>
</reference>
<gene>
    <name evidence="3" type="ORF">J2750_000365</name>
</gene>
<sequence>MNLIIKGTVATLFNELKSDKAVNKWVKERISDKKVEQGQIAKSSVENYKRGFAYYINHLRTNFDGLEDVTGEMLIMEAKDELISNTMYGFDETLDTYLSEFFDFLIDNYRPKTVNNYMQGVKDFYYTNKITINSKKYTIQSKYPDEKNVYNLSKDEILKCFENLSLRDKCICLVQTSSGMGRDEVVRLTVSTFKDGYDEKDNVCFIAESPRPKTSVKRHTWLSSECCDYINEYIEWRNHKPIAEKGTKEYNDYLKRKIYSDDDILFAKQLDSNDFLNYINESEDDYSEKYHVIKKMNDEKKVIVDVHFRQFKEGSLSKAYRNAEKHACLSNKHNELGEKKYYGIFRANNLRGFFSSSLLDSPCDHIWKEYWIGHSVGTSEFYDERKYDVSKAQYLKSMSFLAITSKYELEKYKNRELDLSTRYEDMQRQNEELQKQNKAGFKQFELKNQIERQIDMFNLKMEMELQPYDIQIKNSERENEHFEEECAELVESLSEGVPSDSEKKLMDKAQLRFNIENNNRSIEVNNERMAEIKTKYSEQINSLQEQLKEFE</sequence>
<comment type="caution">
    <text evidence="3">The sequence shown here is derived from an EMBL/GenBank/DDBJ whole genome shotgun (WGS) entry which is preliminary data.</text>
</comment>
<protein>
    <submittedName>
        <fullName evidence="3">Uncharacterized protein</fullName>
    </submittedName>
</protein>
<evidence type="ECO:0000256" key="2">
    <source>
        <dbReference type="SAM" id="Coils"/>
    </source>
</evidence>
<dbReference type="AlphaFoldDB" id="A0AA90ZBI7"/>
<accession>A0AA90ZBI7</accession>
<keyword evidence="4" id="KW-1185">Reference proteome</keyword>
<dbReference type="GO" id="GO:0015074">
    <property type="term" value="P:DNA integration"/>
    <property type="evidence" value="ECO:0007669"/>
    <property type="project" value="InterPro"/>
</dbReference>
<keyword evidence="1" id="KW-0233">DNA recombination</keyword>
<dbReference type="SUPFAM" id="SSF56349">
    <property type="entry name" value="DNA breaking-rejoining enzymes"/>
    <property type="match status" value="1"/>
</dbReference>
<dbReference type="Gene3D" id="1.10.443.10">
    <property type="entry name" value="Intergrase catalytic core"/>
    <property type="match status" value="1"/>
</dbReference>
<evidence type="ECO:0000313" key="4">
    <source>
        <dbReference type="Proteomes" id="UP001185015"/>
    </source>
</evidence>
<dbReference type="GO" id="GO:0006310">
    <property type="term" value="P:DNA recombination"/>
    <property type="evidence" value="ECO:0007669"/>
    <property type="project" value="UniProtKB-KW"/>
</dbReference>
<dbReference type="InterPro" id="IPR013762">
    <property type="entry name" value="Integrase-like_cat_sf"/>
</dbReference>
<evidence type="ECO:0000256" key="1">
    <source>
        <dbReference type="ARBA" id="ARBA00023172"/>
    </source>
</evidence>
<organism evidence="3 4">
    <name type="scientific">Methanococcoides alaskense</name>
    <dbReference type="NCBI Taxonomy" id="325778"/>
    <lineage>
        <taxon>Archaea</taxon>
        <taxon>Methanobacteriati</taxon>
        <taxon>Methanobacteriota</taxon>
        <taxon>Stenosarchaea group</taxon>
        <taxon>Methanomicrobia</taxon>
        <taxon>Methanosarcinales</taxon>
        <taxon>Methanosarcinaceae</taxon>
        <taxon>Methanococcoides</taxon>
    </lineage>
</organism>
<dbReference type="InterPro" id="IPR011010">
    <property type="entry name" value="DNA_brk_join_enz"/>
</dbReference>
<evidence type="ECO:0000313" key="3">
    <source>
        <dbReference type="EMBL" id="MDR6221933.1"/>
    </source>
</evidence>
<dbReference type="EMBL" id="JAVDQI010000001">
    <property type="protein sequence ID" value="MDR6221933.1"/>
    <property type="molecule type" value="Genomic_DNA"/>
</dbReference>
<proteinExistence type="predicted"/>
<name>A0AA90ZBI7_9EURY</name>
<feature type="coiled-coil region" evidence="2">
    <location>
        <begin position="409"/>
        <end position="443"/>
    </location>
</feature>
<dbReference type="GO" id="GO:0003677">
    <property type="term" value="F:DNA binding"/>
    <property type="evidence" value="ECO:0007669"/>
    <property type="project" value="InterPro"/>
</dbReference>
<dbReference type="RefSeq" id="WP_270096261.1">
    <property type="nucleotide sequence ID" value="NZ_JAQFFK010000003.1"/>
</dbReference>
<keyword evidence="2" id="KW-0175">Coiled coil</keyword>